<accession>J5RIJ3</accession>
<dbReference type="FunFam" id="3.40.50.970:FF:000024">
    <property type="entry name" value="Pyruvate decarboxylase isozyme"/>
    <property type="match status" value="1"/>
</dbReference>
<reference evidence="16 17" key="1">
    <citation type="journal article" date="2012" name="Eukaryot. Cell">
        <title>Draft genome sequence of CBS 2479, the standard type strain of Trichosporon asahii.</title>
        <authorList>
            <person name="Yang R.Y."/>
            <person name="Li H.T."/>
            <person name="Zhu H."/>
            <person name="Zhou G.P."/>
            <person name="Wang M."/>
            <person name="Wang L."/>
        </authorList>
    </citation>
    <scope>NUCLEOTIDE SEQUENCE [LARGE SCALE GENOMIC DNA]</scope>
    <source>
        <strain evidence="17">ATCC 90039 / CBS 2479 / JCM 2466 / KCTC 7840 / NCYC 2677 / UAMH 7654</strain>
    </source>
</reference>
<name>J5RIJ3_TRIAS</name>
<keyword evidence="5" id="KW-0210">Decarboxylase</keyword>
<comment type="similarity">
    <text evidence="3 12">Belongs to the TPP enzyme family.</text>
</comment>
<evidence type="ECO:0000256" key="2">
    <source>
        <dbReference type="ARBA" id="ARBA00004173"/>
    </source>
</evidence>
<organism evidence="16 17">
    <name type="scientific">Trichosporon asahii var. asahii (strain ATCC 90039 / CBS 2479 / JCM 2466 / KCTC 7840 / NBRC 103889/ NCYC 2677 / UAMH 7654)</name>
    <name type="common">Yeast</name>
    <dbReference type="NCBI Taxonomy" id="1186058"/>
    <lineage>
        <taxon>Eukaryota</taxon>
        <taxon>Fungi</taxon>
        <taxon>Dikarya</taxon>
        <taxon>Basidiomycota</taxon>
        <taxon>Agaricomycotina</taxon>
        <taxon>Tremellomycetes</taxon>
        <taxon>Trichosporonales</taxon>
        <taxon>Trichosporonaceae</taxon>
        <taxon>Trichosporon</taxon>
    </lineage>
</organism>
<dbReference type="Pfam" id="PF02776">
    <property type="entry name" value="TPP_enzyme_N"/>
    <property type="match status" value="1"/>
</dbReference>
<dbReference type="GO" id="GO:0005829">
    <property type="term" value="C:cytosol"/>
    <property type="evidence" value="ECO:0007669"/>
    <property type="project" value="TreeGrafter"/>
</dbReference>
<dbReference type="InterPro" id="IPR047214">
    <property type="entry name" value="TPP_PDC_IPDC"/>
</dbReference>
<evidence type="ECO:0000256" key="5">
    <source>
        <dbReference type="ARBA" id="ARBA00022793"/>
    </source>
</evidence>
<dbReference type="EMBL" id="ALBS01000015">
    <property type="protein sequence ID" value="EJT52843.1"/>
    <property type="molecule type" value="Genomic_DNA"/>
</dbReference>
<evidence type="ECO:0000313" key="16">
    <source>
        <dbReference type="EMBL" id="EJT52843.1"/>
    </source>
</evidence>
<sequence length="618" mass="68112">MGRDIELAEYIVERLKQAGVKQVFGVPGDYNLEFLDYFERDPVLEWVGNANELNAAYAADGYARIKNNLAVLVTTFGVGELSALCGVAGSLAERVPVLHIVGAPNTKMQSEHALLHHTLNTPGTFTTFSDMSKPLSCATATLNDVQPETRRTYADVFDDAVRACLTQCRPAYVELPMDVLHVKVSDEGLKHPLPRPSDPPPYGALRRTTLAGAQEPTNVLFQAERAPAYATSEEVTKTVVKEITKRFAAAKKPIVLVDACAARFGVGPHLKKLVDECGLRFFTTPMGKCVLDESSELYGGCYAGQNLLPEVIKDVESADFVLYVGALKSDFNSGSFSVKIPEDYAIRLHSYTTEIGYASYPTTDIRHVVPALIPAFKEVVDKQGKPKSKRDTVAEKIDAGLCEKLYDAPLDPKGKITQAWLWGRMGSWIRENDIVICETGTSSFGLLSVPLPKGVTYVAQVLWGAIGWSVGAALGCVLASDEQKQDRRTVLFVGDGSLQLTVQEIGTMVRRGQKPYLFVLNNDGYEIERQIHGKHAKYNDIQPYDHQLLLPFLSGPKREQTESFKVKSQEELDRLLKDKDFSEPTKIRLIELDMPRDDAPEALIKQAQLTAKANAGDD</sequence>
<dbReference type="PANTHER" id="PTHR43452">
    <property type="entry name" value="PYRUVATE DECARBOXYLASE"/>
    <property type="match status" value="1"/>
</dbReference>
<dbReference type="GO" id="GO:0030976">
    <property type="term" value="F:thiamine pyrophosphate binding"/>
    <property type="evidence" value="ECO:0007669"/>
    <property type="project" value="InterPro"/>
</dbReference>
<evidence type="ECO:0000256" key="10">
    <source>
        <dbReference type="ARBA" id="ARBA00023239"/>
    </source>
</evidence>
<feature type="domain" description="Thiamine pyrophosphate enzyme N-terminal TPP-binding" evidence="15">
    <location>
        <begin position="6"/>
        <end position="114"/>
    </location>
</feature>
<dbReference type="FunFam" id="3.40.50.970:FF:000019">
    <property type="entry name" value="Pyruvate decarboxylase isozyme"/>
    <property type="match status" value="1"/>
</dbReference>
<evidence type="ECO:0000313" key="17">
    <source>
        <dbReference type="Proteomes" id="UP000002748"/>
    </source>
</evidence>
<keyword evidence="7" id="KW-0809">Transit peptide</keyword>
<keyword evidence="8 12" id="KW-0786">Thiamine pyrophosphate</keyword>
<proteinExistence type="inferred from homology"/>
<dbReference type="GO" id="GO:0000287">
    <property type="term" value="F:magnesium ion binding"/>
    <property type="evidence" value="ECO:0007669"/>
    <property type="project" value="InterPro"/>
</dbReference>
<feature type="domain" description="Thiamine pyrophosphate enzyme TPP-binding" evidence="14">
    <location>
        <begin position="452"/>
        <end position="546"/>
    </location>
</feature>
<dbReference type="VEuPathDB" id="FungiDB:A1Q1_01116"/>
<dbReference type="Gene3D" id="3.40.50.1220">
    <property type="entry name" value="TPP-binding domain"/>
    <property type="match status" value="1"/>
</dbReference>
<dbReference type="InterPro" id="IPR011766">
    <property type="entry name" value="TPP_enzyme_TPP-bd"/>
</dbReference>
<gene>
    <name evidence="16" type="ORF">A1Q1_01116</name>
</gene>
<feature type="binding site" evidence="11">
    <location>
        <position position="522"/>
    </location>
    <ligand>
        <name>Mg(2+)</name>
        <dbReference type="ChEBI" id="CHEBI:18420"/>
    </ligand>
</feature>
<dbReference type="KEGG" id="tasa:A1Q1_01116"/>
<keyword evidence="4 11" id="KW-0479">Metal-binding</keyword>
<evidence type="ECO:0000256" key="11">
    <source>
        <dbReference type="PIRSR" id="PIRSR036565-2"/>
    </source>
</evidence>
<dbReference type="SUPFAM" id="SSF52518">
    <property type="entry name" value="Thiamin diphosphate-binding fold (THDP-binding)"/>
    <property type="match status" value="2"/>
</dbReference>
<dbReference type="Gene3D" id="3.40.50.970">
    <property type="match status" value="2"/>
</dbReference>
<keyword evidence="10" id="KW-0456">Lyase</keyword>
<dbReference type="GO" id="GO:0000949">
    <property type="term" value="P:aromatic amino acid family catabolic process to alcohol via Ehrlich pathway"/>
    <property type="evidence" value="ECO:0007669"/>
    <property type="project" value="TreeGrafter"/>
</dbReference>
<keyword evidence="16" id="KW-0670">Pyruvate</keyword>
<evidence type="ECO:0000256" key="12">
    <source>
        <dbReference type="RuleBase" id="RU362132"/>
    </source>
</evidence>
<dbReference type="AlphaFoldDB" id="J5RIJ3"/>
<dbReference type="CDD" id="cd02005">
    <property type="entry name" value="TPP_PDC_IPDC"/>
    <property type="match status" value="1"/>
</dbReference>
<keyword evidence="9" id="KW-0496">Mitochondrion</keyword>
<feature type="binding site" evidence="11">
    <location>
        <position position="524"/>
    </location>
    <ligand>
        <name>Mg(2+)</name>
        <dbReference type="ChEBI" id="CHEBI:18420"/>
    </ligand>
</feature>
<dbReference type="InterPro" id="IPR029035">
    <property type="entry name" value="DHS-like_NAD/FAD-binding_dom"/>
</dbReference>
<dbReference type="OrthoDB" id="3970464at2759"/>
<dbReference type="Pfam" id="PF02775">
    <property type="entry name" value="TPP_enzyme_C"/>
    <property type="match status" value="1"/>
</dbReference>
<dbReference type="InterPro" id="IPR012001">
    <property type="entry name" value="Thiamin_PyroP_enz_TPP-bd_dom"/>
</dbReference>
<dbReference type="HOGENOM" id="CLU_013748_0_2_1"/>
<evidence type="ECO:0000256" key="6">
    <source>
        <dbReference type="ARBA" id="ARBA00022842"/>
    </source>
</evidence>
<dbReference type="PIRSF" id="PIRSF036565">
    <property type="entry name" value="Pyruvt_ip_decrb"/>
    <property type="match status" value="1"/>
</dbReference>
<comment type="cofactor">
    <cofactor evidence="1">
        <name>thiamine diphosphate</name>
        <dbReference type="ChEBI" id="CHEBI:58937"/>
    </cofactor>
</comment>
<dbReference type="InterPro" id="IPR047213">
    <property type="entry name" value="TPP_PYR_PDC_IPDC-like"/>
</dbReference>
<dbReference type="InterPro" id="IPR029061">
    <property type="entry name" value="THDP-binding"/>
</dbReference>
<dbReference type="GeneID" id="25984630"/>
<evidence type="ECO:0000256" key="3">
    <source>
        <dbReference type="ARBA" id="ARBA00007812"/>
    </source>
</evidence>
<evidence type="ECO:0000256" key="1">
    <source>
        <dbReference type="ARBA" id="ARBA00001964"/>
    </source>
</evidence>
<evidence type="ECO:0000256" key="9">
    <source>
        <dbReference type="ARBA" id="ARBA00023128"/>
    </source>
</evidence>
<dbReference type="InterPro" id="IPR012000">
    <property type="entry name" value="Thiamin_PyroP_enz_cen_dom"/>
</dbReference>
<evidence type="ECO:0000256" key="4">
    <source>
        <dbReference type="ARBA" id="ARBA00022723"/>
    </source>
</evidence>
<evidence type="ECO:0000256" key="7">
    <source>
        <dbReference type="ARBA" id="ARBA00022946"/>
    </source>
</evidence>
<dbReference type="Pfam" id="PF00205">
    <property type="entry name" value="TPP_enzyme_M"/>
    <property type="match status" value="1"/>
</dbReference>
<evidence type="ECO:0000259" key="13">
    <source>
        <dbReference type="Pfam" id="PF00205"/>
    </source>
</evidence>
<keyword evidence="6 11" id="KW-0460">Magnesium</keyword>
<evidence type="ECO:0000259" key="15">
    <source>
        <dbReference type="Pfam" id="PF02776"/>
    </source>
</evidence>
<dbReference type="InterPro" id="IPR012110">
    <property type="entry name" value="PDC/IPDC-like"/>
</dbReference>
<feature type="binding site" evidence="11">
    <location>
        <position position="495"/>
    </location>
    <ligand>
        <name>Mg(2+)</name>
        <dbReference type="ChEBI" id="CHEBI:18420"/>
    </ligand>
</feature>
<comment type="cofactor">
    <cofactor evidence="11">
        <name>Mg(2+)</name>
        <dbReference type="ChEBI" id="CHEBI:18420"/>
    </cofactor>
    <text evidence="11">Binds 1 Mg(2+) per subunit.</text>
</comment>
<dbReference type="GO" id="GO:0005739">
    <property type="term" value="C:mitochondrion"/>
    <property type="evidence" value="ECO:0007669"/>
    <property type="project" value="UniProtKB-SubCell"/>
</dbReference>
<dbReference type="Proteomes" id="UP000002748">
    <property type="component" value="Unassembled WGS sequence"/>
</dbReference>
<comment type="caution">
    <text evidence="16">The sequence shown here is derived from an EMBL/GenBank/DDBJ whole genome shotgun (WGS) entry which is preliminary data.</text>
</comment>
<feature type="domain" description="Thiamine pyrophosphate enzyme central" evidence="13">
    <location>
        <begin position="240"/>
        <end position="360"/>
    </location>
</feature>
<dbReference type="GO" id="GO:0004737">
    <property type="term" value="F:pyruvate decarboxylase activity"/>
    <property type="evidence" value="ECO:0007669"/>
    <property type="project" value="TreeGrafter"/>
</dbReference>
<dbReference type="PANTHER" id="PTHR43452:SF30">
    <property type="entry name" value="PYRUVATE DECARBOXYLASE ISOZYME 1-RELATED"/>
    <property type="match status" value="1"/>
</dbReference>
<dbReference type="SUPFAM" id="SSF52467">
    <property type="entry name" value="DHS-like NAD/FAD-binding domain"/>
    <property type="match status" value="1"/>
</dbReference>
<protein>
    <submittedName>
        <fullName evidence="16">Pyruvate decarboxylase</fullName>
    </submittedName>
</protein>
<evidence type="ECO:0000256" key="8">
    <source>
        <dbReference type="ARBA" id="ARBA00023052"/>
    </source>
</evidence>
<dbReference type="CDD" id="cd07038">
    <property type="entry name" value="TPP_PYR_PDC_IPDC_like"/>
    <property type="match status" value="1"/>
</dbReference>
<comment type="subcellular location">
    <subcellularLocation>
        <location evidence="2">Mitochondrion</location>
    </subcellularLocation>
</comment>
<dbReference type="GO" id="GO:0005634">
    <property type="term" value="C:nucleus"/>
    <property type="evidence" value="ECO:0007669"/>
    <property type="project" value="TreeGrafter"/>
</dbReference>
<evidence type="ECO:0000259" key="14">
    <source>
        <dbReference type="Pfam" id="PF02775"/>
    </source>
</evidence>
<dbReference type="RefSeq" id="XP_014183984.1">
    <property type="nucleotide sequence ID" value="XM_014328509.1"/>
</dbReference>